<dbReference type="OrthoDB" id="10619543at2759"/>
<dbReference type="AlphaFoldDB" id="C5KN79"/>
<feature type="non-terminal residue" evidence="2">
    <location>
        <position position="1"/>
    </location>
</feature>
<feature type="coiled-coil region" evidence="1">
    <location>
        <begin position="2"/>
        <end position="71"/>
    </location>
</feature>
<dbReference type="GeneID" id="9059937"/>
<organism evidence="3">
    <name type="scientific">Perkinsus marinus (strain ATCC 50983 / TXsc)</name>
    <dbReference type="NCBI Taxonomy" id="423536"/>
    <lineage>
        <taxon>Eukaryota</taxon>
        <taxon>Sar</taxon>
        <taxon>Alveolata</taxon>
        <taxon>Perkinsozoa</taxon>
        <taxon>Perkinsea</taxon>
        <taxon>Perkinsida</taxon>
        <taxon>Perkinsidae</taxon>
        <taxon>Perkinsus</taxon>
    </lineage>
</organism>
<evidence type="ECO:0000313" key="3">
    <source>
        <dbReference type="Proteomes" id="UP000007800"/>
    </source>
</evidence>
<dbReference type="RefSeq" id="XP_002782269.1">
    <property type="nucleotide sequence ID" value="XM_002782223.1"/>
</dbReference>
<evidence type="ECO:0000313" key="2">
    <source>
        <dbReference type="EMBL" id="EER14064.1"/>
    </source>
</evidence>
<reference evidence="2 3" key="1">
    <citation type="submission" date="2008-07" db="EMBL/GenBank/DDBJ databases">
        <authorList>
            <person name="El-Sayed N."/>
            <person name="Caler E."/>
            <person name="Inman J."/>
            <person name="Amedeo P."/>
            <person name="Hass B."/>
            <person name="Wortman J."/>
        </authorList>
    </citation>
    <scope>NUCLEOTIDE SEQUENCE [LARGE SCALE GENOMIC DNA]</scope>
    <source>
        <strain evidence="3">ATCC 50983 / TXsc</strain>
    </source>
</reference>
<evidence type="ECO:0000256" key="1">
    <source>
        <dbReference type="SAM" id="Coils"/>
    </source>
</evidence>
<dbReference type="Proteomes" id="UP000007800">
    <property type="component" value="Unassembled WGS sequence"/>
</dbReference>
<name>C5KN79_PERM5</name>
<keyword evidence="1" id="KW-0175">Coiled coil</keyword>
<protein>
    <submittedName>
        <fullName evidence="2">Uncharacterized protein</fullName>
    </submittedName>
</protein>
<keyword evidence="3" id="KW-1185">Reference proteome</keyword>
<accession>C5KN79</accession>
<dbReference type="EMBL" id="GG674564">
    <property type="protein sequence ID" value="EER14064.1"/>
    <property type="molecule type" value="Genomic_DNA"/>
</dbReference>
<dbReference type="InParanoid" id="C5KN79"/>
<proteinExistence type="predicted"/>
<gene>
    <name evidence="2" type="ORF">Pmar_PMAR000632</name>
</gene>
<sequence>DLAQERTASSALTNRIHELEAREAELVRQLEEQKSLCKVSRAEVERRAAEVDQLVEERQALVARIEDIEATAGSAAAQGVIGSPTQMSIVQRSEQSLVAGRGDSDLSRSRVTPGTLAFYPNNLSSYLTLSLDGMRVEYDCDTAAKDEAMCGVVMTDRPLPYDTSFG</sequence>